<dbReference type="Proteomes" id="UP000219669">
    <property type="component" value="Unassembled WGS sequence"/>
</dbReference>
<dbReference type="PANTHER" id="PTHR46594">
    <property type="entry name" value="P-TYPE CATION-TRANSPORTING ATPASE"/>
    <property type="match status" value="1"/>
</dbReference>
<sequence length="70" mass="7333">MQNIHLKIDGMTCGGCANSVNRVLREINGVGDVQVDWQNGTATVQFDAAQTDVAALVDAVENAGFNVQAA</sequence>
<protein>
    <submittedName>
        <fullName evidence="3">Copper chaperone</fullName>
    </submittedName>
</protein>
<dbReference type="Pfam" id="PF00403">
    <property type="entry name" value="HMA"/>
    <property type="match status" value="1"/>
</dbReference>
<evidence type="ECO:0000259" key="2">
    <source>
        <dbReference type="PROSITE" id="PS50846"/>
    </source>
</evidence>
<reference evidence="3 4" key="1">
    <citation type="submission" date="2017-09" db="EMBL/GenBank/DDBJ databases">
        <authorList>
            <person name="Ehlers B."/>
            <person name="Leendertz F.H."/>
        </authorList>
    </citation>
    <scope>NUCLEOTIDE SEQUENCE [LARGE SCALE GENOMIC DNA]</scope>
    <source>
        <strain evidence="3 4">DSM 16848</strain>
    </source>
</reference>
<dbReference type="GO" id="GO:0046872">
    <property type="term" value="F:metal ion binding"/>
    <property type="evidence" value="ECO:0007669"/>
    <property type="project" value="UniProtKB-KW"/>
</dbReference>
<dbReference type="PROSITE" id="PS50846">
    <property type="entry name" value="HMA_2"/>
    <property type="match status" value="1"/>
</dbReference>
<dbReference type="FunFam" id="3.30.70.100:FF:000005">
    <property type="entry name" value="Copper-exporting P-type ATPase A"/>
    <property type="match status" value="1"/>
</dbReference>
<keyword evidence="4" id="KW-1185">Reference proteome</keyword>
<dbReference type="AlphaFoldDB" id="A0A286E7F8"/>
<name>A0A286E7F8_9NEIS</name>
<dbReference type="CDD" id="cd00371">
    <property type="entry name" value="HMA"/>
    <property type="match status" value="1"/>
</dbReference>
<evidence type="ECO:0000313" key="3">
    <source>
        <dbReference type="EMBL" id="SOD66823.1"/>
    </source>
</evidence>
<dbReference type="InterPro" id="IPR036163">
    <property type="entry name" value="HMA_dom_sf"/>
</dbReference>
<dbReference type="PRINTS" id="PR00946">
    <property type="entry name" value="HGSCAVENGER"/>
</dbReference>
<proteinExistence type="predicted"/>
<evidence type="ECO:0000256" key="1">
    <source>
        <dbReference type="ARBA" id="ARBA00022723"/>
    </source>
</evidence>
<keyword evidence="1" id="KW-0479">Metal-binding</keyword>
<dbReference type="EMBL" id="OCNF01000004">
    <property type="protein sequence ID" value="SOD66823.1"/>
    <property type="molecule type" value="Genomic_DNA"/>
</dbReference>
<dbReference type="InterPro" id="IPR001802">
    <property type="entry name" value="MerP/CopZ"/>
</dbReference>
<dbReference type="PANTHER" id="PTHR46594:SF4">
    <property type="entry name" value="P-TYPE CATION-TRANSPORTING ATPASE"/>
    <property type="match status" value="1"/>
</dbReference>
<dbReference type="Gene3D" id="3.30.70.100">
    <property type="match status" value="1"/>
</dbReference>
<dbReference type="InterPro" id="IPR006121">
    <property type="entry name" value="HMA_dom"/>
</dbReference>
<dbReference type="RefSeq" id="WP_097113813.1">
    <property type="nucleotide sequence ID" value="NZ_CP083931.1"/>
</dbReference>
<accession>A0A286E7F8</accession>
<evidence type="ECO:0000313" key="4">
    <source>
        <dbReference type="Proteomes" id="UP000219669"/>
    </source>
</evidence>
<gene>
    <name evidence="3" type="ORF">SAMN02746062_00745</name>
</gene>
<organism evidence="3 4">
    <name type="scientific">Alysiella filiformis DSM 16848</name>
    <dbReference type="NCBI Taxonomy" id="1120981"/>
    <lineage>
        <taxon>Bacteria</taxon>
        <taxon>Pseudomonadati</taxon>
        <taxon>Pseudomonadota</taxon>
        <taxon>Betaproteobacteria</taxon>
        <taxon>Neisseriales</taxon>
        <taxon>Neisseriaceae</taxon>
        <taxon>Alysiella</taxon>
    </lineage>
</organism>
<feature type="domain" description="HMA" evidence="2">
    <location>
        <begin position="2"/>
        <end position="68"/>
    </location>
</feature>
<dbReference type="SUPFAM" id="SSF55008">
    <property type="entry name" value="HMA, heavy metal-associated domain"/>
    <property type="match status" value="1"/>
</dbReference>
<dbReference type="OrthoDB" id="9813965at2"/>